<dbReference type="OrthoDB" id="296386at2759"/>
<dbReference type="AlphaFoldDB" id="A0A067LSS2"/>
<dbReference type="PANTHER" id="PTHR12308:SF73">
    <property type="entry name" value="ANOCTAMIN"/>
    <property type="match status" value="1"/>
</dbReference>
<dbReference type="STRING" id="930990.A0A067LSS2"/>
<evidence type="ECO:0000256" key="1">
    <source>
        <dbReference type="ARBA" id="ARBA00004141"/>
    </source>
</evidence>
<dbReference type="GO" id="GO:0005254">
    <property type="term" value="F:chloride channel activity"/>
    <property type="evidence" value="ECO:0007669"/>
    <property type="project" value="TreeGrafter"/>
</dbReference>
<evidence type="ECO:0000256" key="5">
    <source>
        <dbReference type="SAM" id="Phobius"/>
    </source>
</evidence>
<dbReference type="Proteomes" id="UP000027195">
    <property type="component" value="Unassembled WGS sequence"/>
</dbReference>
<gene>
    <name evidence="8" type="ORF">BOTBODRAFT_121703</name>
</gene>
<feature type="transmembrane region" description="Helical" evidence="5">
    <location>
        <begin position="421"/>
        <end position="446"/>
    </location>
</feature>
<accession>A0A067LSS2</accession>
<evidence type="ECO:0000256" key="3">
    <source>
        <dbReference type="ARBA" id="ARBA00022989"/>
    </source>
</evidence>
<evidence type="ECO:0000259" key="6">
    <source>
        <dbReference type="Pfam" id="PF04547"/>
    </source>
</evidence>
<keyword evidence="3 5" id="KW-1133">Transmembrane helix</keyword>
<evidence type="ECO:0000259" key="7">
    <source>
        <dbReference type="Pfam" id="PF20877"/>
    </source>
</evidence>
<proteinExistence type="predicted"/>
<dbReference type="HOGENOM" id="CLU_010867_1_0_1"/>
<dbReference type="InterPro" id="IPR007632">
    <property type="entry name" value="Anoctamin"/>
</dbReference>
<feature type="transmembrane region" description="Helical" evidence="5">
    <location>
        <begin position="205"/>
        <end position="224"/>
    </location>
</feature>
<feature type="transmembrane region" description="Helical" evidence="5">
    <location>
        <begin position="562"/>
        <end position="581"/>
    </location>
</feature>
<dbReference type="InterPro" id="IPR049452">
    <property type="entry name" value="Anoctamin_TM"/>
</dbReference>
<dbReference type="Pfam" id="PF04547">
    <property type="entry name" value="Anoctamin"/>
    <property type="match status" value="1"/>
</dbReference>
<feature type="domain" description="Anoctamin alpha-beta plait" evidence="7">
    <location>
        <begin position="6"/>
        <end position="128"/>
    </location>
</feature>
<name>A0A067LSS2_BOTB1</name>
<keyword evidence="4 5" id="KW-0472">Membrane</keyword>
<evidence type="ECO:0000256" key="4">
    <source>
        <dbReference type="ARBA" id="ARBA00023136"/>
    </source>
</evidence>
<comment type="subcellular location">
    <subcellularLocation>
        <location evidence="1">Membrane</location>
        <topology evidence="1">Multi-pass membrane protein</topology>
    </subcellularLocation>
</comment>
<feature type="transmembrane region" description="Helical" evidence="5">
    <location>
        <begin position="350"/>
        <end position="371"/>
    </location>
</feature>
<dbReference type="FunCoup" id="A0A067LSS2">
    <property type="interactions" value="66"/>
</dbReference>
<feature type="transmembrane region" description="Helical" evidence="5">
    <location>
        <begin position="610"/>
        <end position="628"/>
    </location>
</feature>
<dbReference type="PANTHER" id="PTHR12308">
    <property type="entry name" value="ANOCTAMIN"/>
    <property type="match status" value="1"/>
</dbReference>
<dbReference type="GO" id="GO:0032541">
    <property type="term" value="C:cortical endoplasmic reticulum"/>
    <property type="evidence" value="ECO:0007669"/>
    <property type="project" value="TreeGrafter"/>
</dbReference>
<keyword evidence="2 5" id="KW-0812">Transmembrane</keyword>
<dbReference type="InterPro" id="IPR049456">
    <property type="entry name" value="Anoctamin_N_fung"/>
</dbReference>
<sequence>MSPPAVDLVIVFRSHGHSKEEIQEAEHEYTQLIHLLDSGGLVAAGKKGEKPGQILVLIWCPKDKLTKLVEAERRSDFLHGLSAINPPTLDSAPLSPARRLRLVYSYLTSAPKDGGLGVLPGANGWHRVESVMALHDKKFNHHWIASWTRNKLGFGVGMAELDKVKEQFGESLALYFAFLSSYTQSLMIPSALGCLTHYFSTSFDPLYSILLALWSVAFIEWYGIRERKLAVKWGTRGAVRVERRRVLYNANIGERWWTRDAKTAAALPIIFLFAVMLSAVVTTIFIFEAFASQLYRGPGHEYMSYVPTIIFSLLVPRFLAYYQTYAVRLTNWENHVHQSEYDRSLTLKTFALSAIVAYGGLALSAFVYVPYGEQIMHAVYAVLFGSSGKDVSEKSGEASWHIQDIGEATRLLDPNRLRNQMFALTVTSQGVNFFMEVGLPIVMRFVDAFRNGKGPRAGSRKKVKFEDEKHASSVVETKEERELMDQINAEVALPQYELFGDYAEMVTQFGYVTLWSSIYPLAPVMSLLNNWIEARSDAFKITVNGRRPIPTRADTMGPWLETLSFMTWLGALTNTALVFLFRQRLSSDSLGFSVFPSFIENDGSACRSTIMATALLLALTASHLYIVMRSVVRYILVRALWEGSAAAKESERMDEEVKGEWLKQVEKDIPEVEVATDGKVETEGKGPFWEDRGLDEIRSHIKKE</sequence>
<evidence type="ECO:0008006" key="10">
    <source>
        <dbReference type="Google" id="ProtNLM"/>
    </source>
</evidence>
<feature type="domain" description="Anoctamin transmembrane" evidence="6">
    <location>
        <begin position="164"/>
        <end position="636"/>
    </location>
</feature>
<evidence type="ECO:0000256" key="2">
    <source>
        <dbReference type="ARBA" id="ARBA00022692"/>
    </source>
</evidence>
<dbReference type="EMBL" id="KL198143">
    <property type="protein sequence ID" value="KDQ06303.1"/>
    <property type="molecule type" value="Genomic_DNA"/>
</dbReference>
<protein>
    <recommendedName>
        <fullName evidence="10">DUF590-domain-containing protein</fullName>
    </recommendedName>
</protein>
<dbReference type="GO" id="GO:0016020">
    <property type="term" value="C:membrane"/>
    <property type="evidence" value="ECO:0007669"/>
    <property type="project" value="UniProtKB-SubCell"/>
</dbReference>
<evidence type="ECO:0000313" key="9">
    <source>
        <dbReference type="Proteomes" id="UP000027195"/>
    </source>
</evidence>
<organism evidence="8 9">
    <name type="scientific">Botryobasidium botryosum (strain FD-172 SS1)</name>
    <dbReference type="NCBI Taxonomy" id="930990"/>
    <lineage>
        <taxon>Eukaryota</taxon>
        <taxon>Fungi</taxon>
        <taxon>Dikarya</taxon>
        <taxon>Basidiomycota</taxon>
        <taxon>Agaricomycotina</taxon>
        <taxon>Agaricomycetes</taxon>
        <taxon>Cantharellales</taxon>
        <taxon>Botryobasidiaceae</taxon>
        <taxon>Botryobasidium</taxon>
    </lineage>
</organism>
<feature type="transmembrane region" description="Helical" evidence="5">
    <location>
        <begin position="302"/>
        <end position="322"/>
    </location>
</feature>
<keyword evidence="9" id="KW-1185">Reference proteome</keyword>
<evidence type="ECO:0000313" key="8">
    <source>
        <dbReference type="EMBL" id="KDQ06303.1"/>
    </source>
</evidence>
<reference evidence="9" key="1">
    <citation type="journal article" date="2014" name="Proc. Natl. Acad. Sci. U.S.A.">
        <title>Extensive sampling of basidiomycete genomes demonstrates inadequacy of the white-rot/brown-rot paradigm for wood decay fungi.</title>
        <authorList>
            <person name="Riley R."/>
            <person name="Salamov A.A."/>
            <person name="Brown D.W."/>
            <person name="Nagy L.G."/>
            <person name="Floudas D."/>
            <person name="Held B.W."/>
            <person name="Levasseur A."/>
            <person name="Lombard V."/>
            <person name="Morin E."/>
            <person name="Otillar R."/>
            <person name="Lindquist E.A."/>
            <person name="Sun H."/>
            <person name="LaButti K.M."/>
            <person name="Schmutz J."/>
            <person name="Jabbour D."/>
            <person name="Luo H."/>
            <person name="Baker S.E."/>
            <person name="Pisabarro A.G."/>
            <person name="Walton J.D."/>
            <person name="Blanchette R.A."/>
            <person name="Henrissat B."/>
            <person name="Martin F."/>
            <person name="Cullen D."/>
            <person name="Hibbett D.S."/>
            <person name="Grigoriev I.V."/>
        </authorList>
    </citation>
    <scope>NUCLEOTIDE SEQUENCE [LARGE SCALE GENOMIC DNA]</scope>
    <source>
        <strain evidence="9">FD-172 SS1</strain>
    </source>
</reference>
<feature type="transmembrane region" description="Helical" evidence="5">
    <location>
        <begin position="265"/>
        <end position="290"/>
    </location>
</feature>
<dbReference type="InParanoid" id="A0A067LSS2"/>
<dbReference type="Pfam" id="PF20877">
    <property type="entry name" value="Anoctamin_N"/>
    <property type="match status" value="1"/>
</dbReference>